<evidence type="ECO:0000313" key="1">
    <source>
        <dbReference type="EMBL" id="KAG5630812.1"/>
    </source>
</evidence>
<accession>A0A9J6B2D9</accession>
<gene>
    <name evidence="1" type="ORF">H5410_002529</name>
</gene>
<keyword evidence="2" id="KW-1185">Reference proteome</keyword>
<reference evidence="1 2" key="1">
    <citation type="submission" date="2020-09" db="EMBL/GenBank/DDBJ databases">
        <title>De no assembly of potato wild relative species, Solanum commersonii.</title>
        <authorList>
            <person name="Cho K."/>
        </authorList>
    </citation>
    <scope>NUCLEOTIDE SEQUENCE [LARGE SCALE GENOMIC DNA]</scope>
    <source>
        <strain evidence="1">LZ3.2</strain>
        <tissue evidence="1">Leaf</tissue>
    </source>
</reference>
<proteinExistence type="predicted"/>
<dbReference type="EMBL" id="JACXVP010000001">
    <property type="protein sequence ID" value="KAG5630812.1"/>
    <property type="molecule type" value="Genomic_DNA"/>
</dbReference>
<comment type="caution">
    <text evidence="1">The sequence shown here is derived from an EMBL/GenBank/DDBJ whole genome shotgun (WGS) entry which is preliminary data.</text>
</comment>
<name>A0A9J6B2D9_SOLCO</name>
<protein>
    <submittedName>
        <fullName evidence="1">Uncharacterized protein</fullName>
    </submittedName>
</protein>
<dbReference type="AlphaFoldDB" id="A0A9J6B2D9"/>
<sequence length="150" mass="17444">MKKKRPDHRLTHWVSRQVAMISPKVSACQAIKEKIKWAIERSSRQMVPRCSARSPKVIELKDAEGQIKMEMELTKWQITEWIGDLDLLCRMYLSIIVLNYQVVVANATLPSSFWLARDTGFKTKITDLMTKVKIVLNCCLLVFERNQFDS</sequence>
<evidence type="ECO:0000313" key="2">
    <source>
        <dbReference type="Proteomes" id="UP000824120"/>
    </source>
</evidence>
<organism evidence="1 2">
    <name type="scientific">Solanum commersonii</name>
    <name type="common">Commerson's wild potato</name>
    <name type="synonym">Commerson's nightshade</name>
    <dbReference type="NCBI Taxonomy" id="4109"/>
    <lineage>
        <taxon>Eukaryota</taxon>
        <taxon>Viridiplantae</taxon>
        <taxon>Streptophyta</taxon>
        <taxon>Embryophyta</taxon>
        <taxon>Tracheophyta</taxon>
        <taxon>Spermatophyta</taxon>
        <taxon>Magnoliopsida</taxon>
        <taxon>eudicotyledons</taxon>
        <taxon>Gunneridae</taxon>
        <taxon>Pentapetalae</taxon>
        <taxon>asterids</taxon>
        <taxon>lamiids</taxon>
        <taxon>Solanales</taxon>
        <taxon>Solanaceae</taxon>
        <taxon>Solanoideae</taxon>
        <taxon>Solaneae</taxon>
        <taxon>Solanum</taxon>
    </lineage>
</organism>
<dbReference type="Proteomes" id="UP000824120">
    <property type="component" value="Chromosome 1"/>
</dbReference>
<feature type="non-terminal residue" evidence="1">
    <location>
        <position position="1"/>
    </location>
</feature>